<evidence type="ECO:0000313" key="4">
    <source>
        <dbReference type="EMBL" id="CAD7687802.1"/>
    </source>
</evidence>
<keyword evidence="1" id="KW-0479">Metal-binding</keyword>
<gene>
    <name evidence="4" type="ORF">NYPRO_LOCUS20595</name>
</gene>
<keyword evidence="5" id="KW-1185">Reference proteome</keyword>
<sequence length="274" mass="31569">MKTHAFHYLQLGMASRGLQPVPDEEEVFNLYGGTQHTPLYQMSGFYGKGPSIKQFMDIFSLPETALLSCVVDHFRGHGLGFDQAHLYKDVTDAIRDVHVKGLMHPTFAVLSRLVAHGKHLHMVGPDWRRLFDAVIPFRKLGEKGSLHWGRITRLEKSKIYRQGNLDLANIIPELERKIRIINTEQCMRSPTWRQALPGLRERAAARMKERQELSIFRTFHSPPSFSRLLVRSSDLYLASLRCLLSYRHEAPLWMDQLCTCCMNTPFLGDMAHIR</sequence>
<dbReference type="SUPFAM" id="SSF56784">
    <property type="entry name" value="HAD-like"/>
    <property type="match status" value="1"/>
</dbReference>
<dbReference type="PANTHER" id="PTHR12103">
    <property type="entry name" value="5'-NUCLEOTIDASE DOMAIN-CONTAINING"/>
    <property type="match status" value="1"/>
</dbReference>
<evidence type="ECO:0000256" key="3">
    <source>
        <dbReference type="ARBA" id="ARBA00022842"/>
    </source>
</evidence>
<evidence type="ECO:0000313" key="5">
    <source>
        <dbReference type="Proteomes" id="UP000645828"/>
    </source>
</evidence>
<keyword evidence="3" id="KW-0460">Magnesium</keyword>
<evidence type="ECO:0000256" key="2">
    <source>
        <dbReference type="ARBA" id="ARBA00022801"/>
    </source>
</evidence>
<dbReference type="GO" id="GO:0008253">
    <property type="term" value="F:5'-nucleotidase activity"/>
    <property type="evidence" value="ECO:0007669"/>
    <property type="project" value="TreeGrafter"/>
</dbReference>
<dbReference type="Proteomes" id="UP000645828">
    <property type="component" value="Unassembled WGS sequence"/>
</dbReference>
<keyword evidence="2" id="KW-0378">Hydrolase</keyword>
<evidence type="ECO:0000256" key="1">
    <source>
        <dbReference type="ARBA" id="ARBA00022723"/>
    </source>
</evidence>
<reference evidence="4" key="1">
    <citation type="submission" date="2020-12" db="EMBL/GenBank/DDBJ databases">
        <authorList>
            <consortium name="Molecular Ecology Group"/>
        </authorList>
    </citation>
    <scope>NUCLEOTIDE SEQUENCE</scope>
    <source>
        <strain evidence="4">TBG_1078</strain>
    </source>
</reference>
<dbReference type="InterPro" id="IPR036412">
    <property type="entry name" value="HAD-like_sf"/>
</dbReference>
<dbReference type="Pfam" id="PF05761">
    <property type="entry name" value="5_nucleotid"/>
    <property type="match status" value="1"/>
</dbReference>
<dbReference type="EMBL" id="CAJHUB010000764">
    <property type="protein sequence ID" value="CAD7687802.1"/>
    <property type="molecule type" value="Genomic_DNA"/>
</dbReference>
<accession>A0A811ZGK5</accession>
<protein>
    <submittedName>
        <fullName evidence="4">(raccoon dog) hypothetical protein</fullName>
    </submittedName>
</protein>
<dbReference type="AlphaFoldDB" id="A0A811ZGK5"/>
<dbReference type="GO" id="GO:0046872">
    <property type="term" value="F:metal ion binding"/>
    <property type="evidence" value="ECO:0007669"/>
    <property type="project" value="UniProtKB-KW"/>
</dbReference>
<dbReference type="PANTHER" id="PTHR12103:SF14">
    <property type="entry name" value="5'-NUCLEOTIDASE DOMAIN-CONTAINING PROTEIN 2"/>
    <property type="match status" value="1"/>
</dbReference>
<proteinExistence type="predicted"/>
<organism evidence="4 5">
    <name type="scientific">Nyctereutes procyonoides</name>
    <name type="common">Raccoon dog</name>
    <name type="synonym">Canis procyonoides</name>
    <dbReference type="NCBI Taxonomy" id="34880"/>
    <lineage>
        <taxon>Eukaryota</taxon>
        <taxon>Metazoa</taxon>
        <taxon>Chordata</taxon>
        <taxon>Craniata</taxon>
        <taxon>Vertebrata</taxon>
        <taxon>Euteleostomi</taxon>
        <taxon>Mammalia</taxon>
        <taxon>Eutheria</taxon>
        <taxon>Laurasiatheria</taxon>
        <taxon>Carnivora</taxon>
        <taxon>Caniformia</taxon>
        <taxon>Canidae</taxon>
        <taxon>Nyctereutes</taxon>
    </lineage>
</organism>
<name>A0A811ZGK5_NYCPR</name>
<dbReference type="InterPro" id="IPR008380">
    <property type="entry name" value="HAD-SF_hydro_IG_5-nucl"/>
</dbReference>
<comment type="caution">
    <text evidence="4">The sequence shown here is derived from an EMBL/GenBank/DDBJ whole genome shotgun (WGS) entry which is preliminary data.</text>
</comment>